<feature type="transmembrane region" description="Helical" evidence="1">
    <location>
        <begin position="7"/>
        <end position="26"/>
    </location>
</feature>
<sequence>MSKIDRSLALNIGVVVVTIVVASVIIGLTGNPAFLIVILAVAGSAAWNIVRIYRRPGEASDVDRLNSMKYIDERDRSLAMNAFGIVGIVALVMSVVTVFLTLVTDALGAEYIALVQFFVLFGTWAAANSYVTRSRR</sequence>
<reference evidence="2" key="1">
    <citation type="submission" date="2022-03" db="EMBL/GenBank/DDBJ databases">
        <title>Cryobacterium sp. nov. strain ZS14-85, isolated from Antarctic soil.</title>
        <authorList>
            <person name="Li J."/>
            <person name="Niu G."/>
        </authorList>
    </citation>
    <scope>NUCLEOTIDE SEQUENCE</scope>
    <source>
        <strain evidence="2">ZS14-85</strain>
    </source>
</reference>
<feature type="transmembrane region" description="Helical" evidence="1">
    <location>
        <begin position="78"/>
        <end position="99"/>
    </location>
</feature>
<evidence type="ECO:0000256" key="1">
    <source>
        <dbReference type="SAM" id="Phobius"/>
    </source>
</evidence>
<keyword evidence="1" id="KW-0472">Membrane</keyword>
<keyword evidence="1" id="KW-1133">Transmembrane helix</keyword>
<feature type="transmembrane region" description="Helical" evidence="1">
    <location>
        <begin position="32"/>
        <end position="50"/>
    </location>
</feature>
<feature type="transmembrane region" description="Helical" evidence="1">
    <location>
        <begin position="111"/>
        <end position="131"/>
    </location>
</feature>
<evidence type="ECO:0000313" key="3">
    <source>
        <dbReference type="Proteomes" id="UP001165341"/>
    </source>
</evidence>
<gene>
    <name evidence="2" type="ORF">MQH31_09450</name>
</gene>
<evidence type="ECO:0008006" key="4">
    <source>
        <dbReference type="Google" id="ProtNLM"/>
    </source>
</evidence>
<dbReference type="RefSeq" id="WP_134535031.1">
    <property type="nucleotide sequence ID" value="NZ_JALGAR010000002.1"/>
</dbReference>
<dbReference type="AlphaFoldDB" id="A0AA41QVT4"/>
<dbReference type="EMBL" id="JALGAR010000002">
    <property type="protein sequence ID" value="MCI4658032.1"/>
    <property type="molecule type" value="Genomic_DNA"/>
</dbReference>
<evidence type="ECO:0000313" key="2">
    <source>
        <dbReference type="EMBL" id="MCI4658032.1"/>
    </source>
</evidence>
<comment type="caution">
    <text evidence="2">The sequence shown here is derived from an EMBL/GenBank/DDBJ whole genome shotgun (WGS) entry which is preliminary data.</text>
</comment>
<proteinExistence type="predicted"/>
<protein>
    <recommendedName>
        <fullName evidence="4">DUF2178 domain-containing protein</fullName>
    </recommendedName>
</protein>
<organism evidence="2 3">
    <name type="scientific">Cryobacterium zhongshanensis</name>
    <dbReference type="NCBI Taxonomy" id="2928153"/>
    <lineage>
        <taxon>Bacteria</taxon>
        <taxon>Bacillati</taxon>
        <taxon>Actinomycetota</taxon>
        <taxon>Actinomycetes</taxon>
        <taxon>Micrococcales</taxon>
        <taxon>Microbacteriaceae</taxon>
        <taxon>Cryobacterium</taxon>
    </lineage>
</organism>
<accession>A0AA41QVT4</accession>
<keyword evidence="3" id="KW-1185">Reference proteome</keyword>
<keyword evidence="1" id="KW-0812">Transmembrane</keyword>
<name>A0AA41QVT4_9MICO</name>
<dbReference type="Proteomes" id="UP001165341">
    <property type="component" value="Unassembled WGS sequence"/>
</dbReference>